<feature type="region of interest" description="Disordered" evidence="1">
    <location>
        <begin position="253"/>
        <end position="311"/>
    </location>
</feature>
<accession>A0A1G4GSI5</accession>
<feature type="compositionally biased region" description="Polar residues" evidence="1">
    <location>
        <begin position="76"/>
        <end position="85"/>
    </location>
</feature>
<dbReference type="EMBL" id="LT615242">
    <property type="protein sequence ID" value="SCO65551.1"/>
    <property type="molecule type" value="Genomic_DNA"/>
</dbReference>
<evidence type="ECO:0000313" key="2">
    <source>
        <dbReference type="EMBL" id="SCO65551.1"/>
    </source>
</evidence>
<dbReference type="VEuPathDB" id="PlasmoDB:PVW1_040010800"/>
<evidence type="ECO:0000256" key="1">
    <source>
        <dbReference type="SAM" id="MobiDB-lite"/>
    </source>
</evidence>
<evidence type="ECO:0000313" key="3">
    <source>
        <dbReference type="Proteomes" id="UP000196402"/>
    </source>
</evidence>
<dbReference type="VEuPathDB" id="PlasmoDB:PVPAM_040015300"/>
<dbReference type="VEuPathDB" id="PlasmoDB:PVX_002512"/>
<reference evidence="2 3" key="1">
    <citation type="submission" date="2016-07" db="EMBL/GenBank/DDBJ databases">
        <authorList>
            <consortium name="Pathogen Informatics"/>
        </authorList>
    </citation>
    <scope>NUCLEOTIDE SEQUENCE [LARGE SCALE GENOMIC DNA]</scope>
</reference>
<dbReference type="VEuPathDB" id="PlasmoDB:PVP01_0404600"/>
<sequence length="419" mass="44364">MRGKMKCPFFVNILTVPLLIWIYHHHNHRTYNGTVTESLGEKPIQNDLSPYFQCGRWLAEGKGNKGAKPAKAKTAVSTKESTSVKKNPPGKAKEVNKTPKKEEGETDKTMPIAVNNAPRPTTGKKEIKDLLNEIMTLKLEEQKLKLKLVGEEIKLNDMVERVTVKERIKLNTEKDHDKLYQVEEQFMINYRKYKIKLKGIQKKIKLKKKLLKYRTMSKIKNKPPQGKIFGSLTKEDLIELEIQKLDEQVEGLIQNGSLPPVGEVPLENEEIDDDKASKKGKSKGKAKKDNLTGKGGKPGKLDPNNKSKWGTLKEAVASGAVTNGAAANGAAANGAAAKGGTLKEAVASGAVTNGAAAKGGAAKGGAAKGGAAKGGAAKGGAEKGGNAKGGAAKGGAAKGGAGKGAAKAAAPKSVPKGKK</sequence>
<feature type="compositionally biased region" description="Basic and acidic residues" evidence="1">
    <location>
        <begin position="91"/>
        <end position="106"/>
    </location>
</feature>
<dbReference type="Proteomes" id="UP000196402">
    <property type="component" value="Chromosome 4"/>
</dbReference>
<organism evidence="2 3">
    <name type="scientific">Plasmodium vivax</name>
    <name type="common">malaria parasite P. vivax</name>
    <dbReference type="NCBI Taxonomy" id="5855"/>
    <lineage>
        <taxon>Eukaryota</taxon>
        <taxon>Sar</taxon>
        <taxon>Alveolata</taxon>
        <taxon>Apicomplexa</taxon>
        <taxon>Aconoidasida</taxon>
        <taxon>Haemosporida</taxon>
        <taxon>Plasmodiidae</taxon>
        <taxon>Plasmodium</taxon>
        <taxon>Plasmodium (Plasmodium)</taxon>
    </lineage>
</organism>
<feature type="compositionally biased region" description="Low complexity" evidence="1">
    <location>
        <begin position="66"/>
        <end position="75"/>
    </location>
</feature>
<protein>
    <submittedName>
        <fullName evidence="2">Uncharacterized protein</fullName>
    </submittedName>
</protein>
<name>A0A1G4GSI5_PLAVI</name>
<feature type="region of interest" description="Disordered" evidence="1">
    <location>
        <begin position="62"/>
        <end position="106"/>
    </location>
</feature>
<gene>
    <name evidence="2" type="ORF">PVT01_040007000</name>
</gene>
<feature type="compositionally biased region" description="Gly residues" evidence="1">
    <location>
        <begin position="361"/>
        <end position="403"/>
    </location>
</feature>
<proteinExistence type="predicted"/>
<feature type="region of interest" description="Disordered" evidence="1">
    <location>
        <begin position="355"/>
        <end position="419"/>
    </location>
</feature>
<dbReference type="AlphaFoldDB" id="A0A1G4GSI5"/>